<gene>
    <name evidence="1" type="ORF">GCM10010211_77760</name>
</gene>
<reference evidence="2" key="1">
    <citation type="journal article" date="2019" name="Int. J. Syst. Evol. Microbiol.">
        <title>The Global Catalogue of Microorganisms (GCM) 10K type strain sequencing project: providing services to taxonomists for standard genome sequencing and annotation.</title>
        <authorList>
            <consortium name="The Broad Institute Genomics Platform"/>
            <consortium name="The Broad Institute Genome Sequencing Center for Infectious Disease"/>
            <person name="Wu L."/>
            <person name="Ma J."/>
        </authorList>
    </citation>
    <scope>NUCLEOTIDE SEQUENCE [LARGE SCALE GENOMIC DNA]</scope>
    <source>
        <strain evidence="2">JCM 3399</strain>
    </source>
</reference>
<evidence type="ECO:0000313" key="1">
    <source>
        <dbReference type="EMBL" id="GGU98885.1"/>
    </source>
</evidence>
<keyword evidence="2" id="KW-1185">Reference proteome</keyword>
<dbReference type="InterPro" id="IPR016181">
    <property type="entry name" value="Acyl_CoA_acyltransferase"/>
</dbReference>
<accession>A0ABQ2VQX0</accession>
<dbReference type="SUPFAM" id="SSF55729">
    <property type="entry name" value="Acyl-CoA N-acyltransferases (Nat)"/>
    <property type="match status" value="1"/>
</dbReference>
<organism evidence="1 2">
    <name type="scientific">Streptomyces albospinus</name>
    <dbReference type="NCBI Taxonomy" id="285515"/>
    <lineage>
        <taxon>Bacteria</taxon>
        <taxon>Bacillati</taxon>
        <taxon>Actinomycetota</taxon>
        <taxon>Actinomycetes</taxon>
        <taxon>Kitasatosporales</taxon>
        <taxon>Streptomycetaceae</taxon>
        <taxon>Streptomyces</taxon>
    </lineage>
</organism>
<proteinExistence type="predicted"/>
<name>A0ABQ2VQX0_9ACTN</name>
<evidence type="ECO:0000313" key="2">
    <source>
        <dbReference type="Proteomes" id="UP000654471"/>
    </source>
</evidence>
<dbReference type="Proteomes" id="UP000654471">
    <property type="component" value="Unassembled WGS sequence"/>
</dbReference>
<protein>
    <submittedName>
        <fullName evidence="1">Uncharacterized protein</fullName>
    </submittedName>
</protein>
<sequence>MPELKRLHAAHAPAVLAFELANRAYFAASVSDRGDDFFAQFTDRYNALLAEQEASICAFHVLAAARHGLRTLRAATARQNAASQQVLTKAGFVPVGPADPAHLGGKPGTWYQRDLVIRPHGAMVPGDRRCGRAEATADRRCVKTNDLAVAVGHNVDPAWRQEAFEGLMRRIAGRFARVEPRRRVKDFVLGLLSDLPRKNCWTIAEWAGEAGSDGMQHWIGRATWDAGGRRG</sequence>
<dbReference type="Gene3D" id="3.40.630.30">
    <property type="match status" value="1"/>
</dbReference>
<dbReference type="EMBL" id="BMRP01000061">
    <property type="protein sequence ID" value="GGU98885.1"/>
    <property type="molecule type" value="Genomic_DNA"/>
</dbReference>
<comment type="caution">
    <text evidence="1">The sequence shown here is derived from an EMBL/GenBank/DDBJ whole genome shotgun (WGS) entry which is preliminary data.</text>
</comment>